<dbReference type="InterPro" id="IPR006935">
    <property type="entry name" value="Helicase/UvrB_N"/>
</dbReference>
<feature type="region of interest" description="Disordered" evidence="8">
    <location>
        <begin position="770"/>
        <end position="805"/>
    </location>
</feature>
<evidence type="ECO:0000256" key="3">
    <source>
        <dbReference type="ARBA" id="ARBA00022679"/>
    </source>
</evidence>
<dbReference type="PANTHER" id="PTHR33841:SF6">
    <property type="entry name" value="TYPE II METHYLTRANSFERASE M.HINDII"/>
    <property type="match status" value="1"/>
</dbReference>
<dbReference type="EMBL" id="MN739685">
    <property type="protein sequence ID" value="QHT21068.1"/>
    <property type="molecule type" value="Genomic_DNA"/>
</dbReference>
<dbReference type="PRINTS" id="PR00507">
    <property type="entry name" value="N12N6MTFRASE"/>
</dbReference>
<dbReference type="Pfam" id="PF07669">
    <property type="entry name" value="Eco57I"/>
    <property type="match status" value="1"/>
</dbReference>
<keyword evidence="2" id="KW-0489">Methyltransferase</keyword>
<dbReference type="GO" id="GO:0003677">
    <property type="term" value="F:DNA binding"/>
    <property type="evidence" value="ECO:0007669"/>
    <property type="project" value="UniProtKB-KW"/>
</dbReference>
<dbReference type="Gene3D" id="3.40.50.150">
    <property type="entry name" value="Vaccinia Virus protein VP39"/>
    <property type="match status" value="1"/>
</dbReference>
<feature type="compositionally biased region" description="Acidic residues" evidence="8">
    <location>
        <begin position="794"/>
        <end position="803"/>
    </location>
</feature>
<proteinExistence type="predicted"/>
<dbReference type="GO" id="GO:0009007">
    <property type="term" value="F:site-specific DNA-methyltransferase (adenine-specific) activity"/>
    <property type="evidence" value="ECO:0007669"/>
    <property type="project" value="UniProtKB-EC"/>
</dbReference>
<evidence type="ECO:0000256" key="7">
    <source>
        <dbReference type="ARBA" id="ARBA00047942"/>
    </source>
</evidence>
<dbReference type="PROSITE" id="PS00092">
    <property type="entry name" value="N6_MTASE"/>
    <property type="match status" value="1"/>
</dbReference>
<keyword evidence="4" id="KW-0949">S-adenosyl-L-methionine</keyword>
<dbReference type="GO" id="GO:0016787">
    <property type="term" value="F:hydrolase activity"/>
    <property type="evidence" value="ECO:0007669"/>
    <property type="project" value="InterPro"/>
</dbReference>
<evidence type="ECO:0000259" key="9">
    <source>
        <dbReference type="PROSITE" id="PS51192"/>
    </source>
</evidence>
<accession>A0A6C0DX56</accession>
<protein>
    <recommendedName>
        <fullName evidence="1">site-specific DNA-methyltransferase (adenine-specific)</fullName>
        <ecNumber evidence="1">2.1.1.72</ecNumber>
    </recommendedName>
</protein>
<evidence type="ECO:0000256" key="4">
    <source>
        <dbReference type="ARBA" id="ARBA00022691"/>
    </source>
</evidence>
<evidence type="ECO:0000313" key="10">
    <source>
        <dbReference type="EMBL" id="QHT21068.1"/>
    </source>
</evidence>
<evidence type="ECO:0000256" key="1">
    <source>
        <dbReference type="ARBA" id="ARBA00011900"/>
    </source>
</evidence>
<evidence type="ECO:0000256" key="6">
    <source>
        <dbReference type="ARBA" id="ARBA00023125"/>
    </source>
</evidence>
<dbReference type="EC" id="2.1.1.72" evidence="1"/>
<keyword evidence="5" id="KW-0680">Restriction system</keyword>
<dbReference type="InterPro" id="IPR027417">
    <property type="entry name" value="P-loop_NTPase"/>
</dbReference>
<dbReference type="InterPro" id="IPR002052">
    <property type="entry name" value="DNA_methylase_N6_adenine_CS"/>
</dbReference>
<dbReference type="Gene3D" id="3.40.50.300">
    <property type="entry name" value="P-loop containing nucleotide triphosphate hydrolases"/>
    <property type="match status" value="1"/>
</dbReference>
<organism evidence="10">
    <name type="scientific">viral metagenome</name>
    <dbReference type="NCBI Taxonomy" id="1070528"/>
    <lineage>
        <taxon>unclassified sequences</taxon>
        <taxon>metagenomes</taxon>
        <taxon>organismal metagenomes</taxon>
    </lineage>
</organism>
<evidence type="ECO:0000256" key="8">
    <source>
        <dbReference type="SAM" id="MobiDB-lite"/>
    </source>
</evidence>
<evidence type="ECO:0000256" key="5">
    <source>
        <dbReference type="ARBA" id="ARBA00022747"/>
    </source>
</evidence>
<dbReference type="SUPFAM" id="SSF53335">
    <property type="entry name" value="S-adenosyl-L-methionine-dependent methyltransferases"/>
    <property type="match status" value="1"/>
</dbReference>
<dbReference type="InterPro" id="IPR011112">
    <property type="entry name" value="Rho-like_N"/>
</dbReference>
<dbReference type="InterPro" id="IPR029063">
    <property type="entry name" value="SAM-dependent_MTases_sf"/>
</dbReference>
<dbReference type="Pfam" id="PF07498">
    <property type="entry name" value="Rho_N"/>
    <property type="match status" value="1"/>
</dbReference>
<dbReference type="GO" id="GO:0005524">
    <property type="term" value="F:ATP binding"/>
    <property type="evidence" value="ECO:0007669"/>
    <property type="project" value="InterPro"/>
</dbReference>
<name>A0A6C0DX56_9ZZZZ</name>
<dbReference type="InterPro" id="IPR050953">
    <property type="entry name" value="N4_N6_ade-DNA_methylase"/>
</dbReference>
<dbReference type="PANTHER" id="PTHR33841">
    <property type="entry name" value="DNA METHYLTRANSFERASE YEEA-RELATED"/>
    <property type="match status" value="1"/>
</dbReference>
<dbReference type="GO" id="GO:0006353">
    <property type="term" value="P:DNA-templated transcription termination"/>
    <property type="evidence" value="ECO:0007669"/>
    <property type="project" value="InterPro"/>
</dbReference>
<dbReference type="Pfam" id="PF04851">
    <property type="entry name" value="ResIII"/>
    <property type="match status" value="1"/>
</dbReference>
<dbReference type="InterPro" id="IPR011639">
    <property type="entry name" value="MethylTrfase_TaqI-like_dom"/>
</dbReference>
<reference evidence="10" key="1">
    <citation type="journal article" date="2020" name="Nature">
        <title>Giant virus diversity and host interactions through global metagenomics.</title>
        <authorList>
            <person name="Schulz F."/>
            <person name="Roux S."/>
            <person name="Paez-Espino D."/>
            <person name="Jungbluth S."/>
            <person name="Walsh D.A."/>
            <person name="Denef V.J."/>
            <person name="McMahon K.D."/>
            <person name="Konstantinidis K.T."/>
            <person name="Eloe-Fadrosh E.A."/>
            <person name="Kyrpides N.C."/>
            <person name="Woyke T."/>
        </authorList>
    </citation>
    <scope>NUCLEOTIDE SEQUENCE</scope>
    <source>
        <strain evidence="10">GVMAG-M-3300023174-75</strain>
    </source>
</reference>
<dbReference type="GO" id="GO:0009307">
    <property type="term" value="P:DNA restriction-modification system"/>
    <property type="evidence" value="ECO:0007669"/>
    <property type="project" value="UniProtKB-KW"/>
</dbReference>
<dbReference type="PROSITE" id="PS51192">
    <property type="entry name" value="HELICASE_ATP_BIND_1"/>
    <property type="match status" value="1"/>
</dbReference>
<evidence type="ECO:0000256" key="2">
    <source>
        <dbReference type="ARBA" id="ARBA00022603"/>
    </source>
</evidence>
<sequence>MNGIELFELIKKVCTFDELLQSISGKTKTETQSKRGNVFEKICDLIIKFGCCSILPNDIYDHFEGNIANCKLKKIIDLEMYVKQLKVLSKGKGGKSDITLQNKITGKWIFISCKFGDGLGVAEYDIDRIYLAIKDKAHIYKECNIYLFVSNKQKTLDTFNAAHQGNSCYKNNVNMTLDTNDFEPYFQTFKQSIQNISIDQVNSKFCNDKVPLELRFHQDYITYKQMERIEEGEKELLLGAKARSGKTYCVGGLFIKYYKKFGVLNGMIITPAPTETLSQFTDDLFHKFRDFNMINIVEIKKGTDFESMILKENNIIIISKQLLDDYVCENKLVSIQKLNLDFIVFDENHFHGTTLMSKNILQSYSSQKTIKLYLTATYAKPLLKWTIPLECQFYWDIEDEQLCKKRDIQGLVNKHGEDITLFLTKENYQAKLCVYDKMPDLHIITNIMDRKRYEDIKELIKDTSYGFSNSTLLSGNYPNEVDRMLRYITGSNKEQDYPKQDLSIFGRIKRIAFEKNSRTRLNNGDFTSQLWFLPFGINMTIEKVSEHTKDRMGKNNILKNYEVKIVNSKKDYKVKDIKEEIKNWELKAKEEGKDGLILLAGNQLTLGITLPFVDIVFLFNDIVSSDKIIQMMYRCMTESINNTENDKINSGTKKIGFVVDLNISRVLNTCLDYNVYKKDLNVEQKFTYLVENNLINIDNDLFQGKDNKTKLVEKLLHIWKADPIHNLKILLKKIEDNIIDLDTKDQKSLNNYFTSSIGDEKVNVKVKFDEESEDPLSNGKTEKKQDNGDHDQNEEQEEPEDEEKTVNISLSKDVLPFIIPLICILTIDTEQKDILEMLNIIKINPLLLNVFQDQSFIWWNKSDIIKLIEAIVKKYIKKNSSIYNIAIQFKMSLQCLIDKPKELLELIDSCLKPKQKEKQENGEVYTPMNLVFEMLDNLDKHYTKEYGRSIFTEKEFKWFDPASGMGNFPVAVYLRLIEGLKPQIPNDEERKKHIIENMLYMSELNKKNVFINHQIFNMNNQYKLNLYEGDTLKLDIAKVWGLQLNSFDVVLGNPPYNKGGIWSHTKKTDSEKREVLWMNFIKKSFTWLKPDGFLVFITPLYWLKINIEVHILMLEKHIVWLKLWDDSQSKKSINADIPISLYILQNTINKLTKKTEIISEIKRKKLITTSFEYLNQNYSIPLAFHSIFDKLMRFVEKHNCSLEYKTKTVKSSGTKSKVPPEYTLEDNWAIDTYTLNEGILGKKAIETHPDANKRKLIIANKRGFKGVFIDEGKLSLTGANKYYIIGDNLEVIKKMLGFNINVVISDFLKYSQSFLDKEAFKYIPDIRKLGIMNITEDEFYKLLGLTLEEINQIKNIIIEEVVEEEKIDAQSSSISSSKSSLAELKAQCKSLGIKNYSKLKKKELIELIAKHE</sequence>
<feature type="compositionally biased region" description="Basic and acidic residues" evidence="8">
    <location>
        <begin position="780"/>
        <end position="793"/>
    </location>
</feature>
<dbReference type="GO" id="GO:0032259">
    <property type="term" value="P:methylation"/>
    <property type="evidence" value="ECO:0007669"/>
    <property type="project" value="UniProtKB-KW"/>
</dbReference>
<feature type="domain" description="Helicase ATP-binding" evidence="9">
    <location>
        <begin position="227"/>
        <end position="396"/>
    </location>
</feature>
<dbReference type="InterPro" id="IPR014001">
    <property type="entry name" value="Helicase_ATP-bd"/>
</dbReference>
<comment type="catalytic activity">
    <reaction evidence="7">
        <text>a 2'-deoxyadenosine in DNA + S-adenosyl-L-methionine = an N(6)-methyl-2'-deoxyadenosine in DNA + S-adenosyl-L-homocysteine + H(+)</text>
        <dbReference type="Rhea" id="RHEA:15197"/>
        <dbReference type="Rhea" id="RHEA-COMP:12418"/>
        <dbReference type="Rhea" id="RHEA-COMP:12419"/>
        <dbReference type="ChEBI" id="CHEBI:15378"/>
        <dbReference type="ChEBI" id="CHEBI:57856"/>
        <dbReference type="ChEBI" id="CHEBI:59789"/>
        <dbReference type="ChEBI" id="CHEBI:90615"/>
        <dbReference type="ChEBI" id="CHEBI:90616"/>
        <dbReference type="EC" id="2.1.1.72"/>
    </reaction>
</comment>
<keyword evidence="3" id="KW-0808">Transferase</keyword>
<keyword evidence="6" id="KW-0238">DNA-binding</keyword>
<dbReference type="SUPFAM" id="SSF52540">
    <property type="entry name" value="P-loop containing nucleoside triphosphate hydrolases"/>
    <property type="match status" value="1"/>
</dbReference>